<accession>A0ABY3VI79</accession>
<evidence type="ECO:0000313" key="1">
    <source>
        <dbReference type="EMBL" id="UMB69021.1"/>
    </source>
</evidence>
<proteinExistence type="predicted"/>
<dbReference type="Proteomes" id="UP001055336">
    <property type="component" value="Chromosome"/>
</dbReference>
<dbReference type="SUPFAM" id="SSF55486">
    <property type="entry name" value="Metalloproteases ('zincins'), catalytic domain"/>
    <property type="match status" value="1"/>
</dbReference>
<name>A0ABY3VI79_9MYCO</name>
<dbReference type="CDD" id="cd12952">
    <property type="entry name" value="MMP_ACEL2062"/>
    <property type="match status" value="1"/>
</dbReference>
<protein>
    <submittedName>
        <fullName evidence="1">Metallopeptidase family protein</fullName>
    </submittedName>
</protein>
<organism evidence="1 2">
    <name type="scientific">Mycobacterium paraterrae</name>
    <dbReference type="NCBI Taxonomy" id="577492"/>
    <lineage>
        <taxon>Bacteria</taxon>
        <taxon>Bacillati</taxon>
        <taxon>Actinomycetota</taxon>
        <taxon>Actinomycetes</taxon>
        <taxon>Mycobacteriales</taxon>
        <taxon>Mycobacteriaceae</taxon>
        <taxon>Mycobacterium</taxon>
    </lineage>
</organism>
<dbReference type="Pfam" id="PF06262">
    <property type="entry name" value="Zincin_1"/>
    <property type="match status" value="1"/>
</dbReference>
<dbReference type="InterPro" id="IPR010428">
    <property type="entry name" value="Zincin_1"/>
</dbReference>
<sequence length="123" mass="13416">MALTGSVCGIVAEMDERWDEGLDDPFEDAIDEALSSLPADLRKAISNVAIVVEEEPPDGRQLLGQYSGAPLAARGWRPDGMFPAKVSIFRGPITRLSAGDAGRLRREVRQVVLHELAHYFGVK</sequence>
<dbReference type="EMBL" id="CP092488">
    <property type="protein sequence ID" value="UMB69021.1"/>
    <property type="molecule type" value="Genomic_DNA"/>
</dbReference>
<keyword evidence="2" id="KW-1185">Reference proteome</keyword>
<dbReference type="InterPro" id="IPR038555">
    <property type="entry name" value="Zincin_1_sf"/>
</dbReference>
<dbReference type="RefSeq" id="WP_240260754.1">
    <property type="nucleotide sequence ID" value="NZ_CP092488.2"/>
</dbReference>
<gene>
    <name evidence="1" type="ORF">MKK62_22005</name>
</gene>
<dbReference type="Gene3D" id="3.30.2010.20">
    <property type="match status" value="1"/>
</dbReference>
<evidence type="ECO:0000313" key="2">
    <source>
        <dbReference type="Proteomes" id="UP001055336"/>
    </source>
</evidence>
<reference evidence="1" key="1">
    <citation type="submission" date="2022-08" db="EMBL/GenBank/DDBJ databases">
        <title>Whole genome sequencing of non-tuberculosis mycobacteria type-strains.</title>
        <authorList>
            <person name="Igarashi Y."/>
            <person name="Osugi A."/>
            <person name="Mitarai S."/>
        </authorList>
    </citation>
    <scope>NUCLEOTIDE SEQUENCE</scope>
    <source>
        <strain evidence="1">DSM 45127</strain>
    </source>
</reference>